<dbReference type="Proteomes" id="UP000706031">
    <property type="component" value="Unassembled WGS sequence"/>
</dbReference>
<reference evidence="1 2" key="1">
    <citation type="submission" date="2020-08" db="EMBL/GenBank/DDBJ databases">
        <title>Fungal Genomes of the International Space Station.</title>
        <authorList>
            <person name="Seuylemezian A."/>
            <person name="Singh N.K."/>
            <person name="Wood J."/>
            <person name="Venkateswaran K."/>
        </authorList>
    </citation>
    <scope>NUCLEOTIDE SEQUENCE [LARGE SCALE GENOMIC DNA]</scope>
    <source>
        <strain evidence="1 2">S/N-304-OC-R4</strain>
    </source>
</reference>
<dbReference type="RefSeq" id="WP_221786752.1">
    <property type="nucleotide sequence ID" value="NZ_JACLIC010000005.1"/>
</dbReference>
<keyword evidence="2" id="KW-1185">Reference proteome</keyword>
<evidence type="ECO:0000313" key="2">
    <source>
        <dbReference type="Proteomes" id="UP000706031"/>
    </source>
</evidence>
<comment type="caution">
    <text evidence="1">The sequence shown here is derived from an EMBL/GenBank/DDBJ whole genome shotgun (WGS) entry which is preliminary data.</text>
</comment>
<evidence type="ECO:0000313" key="1">
    <source>
        <dbReference type="EMBL" id="MBY0202156.1"/>
    </source>
</evidence>
<protein>
    <submittedName>
        <fullName evidence="1">Uncharacterized protein</fullName>
    </submittedName>
</protein>
<gene>
    <name evidence="1" type="ORF">H7T88_02710</name>
</gene>
<dbReference type="EMBL" id="JACLIC010000005">
    <property type="protein sequence ID" value="MBY0202156.1"/>
    <property type="molecule type" value="Genomic_DNA"/>
</dbReference>
<sequence>MPSNILGDIDGVVADASYQEAGHRVLGKPCTSLAAVKSANDQEKPYLGDFSHSYFLTITRDVIWLILLQWELFFRFFDEISSLEIVRIWKASFRGK</sequence>
<proteinExistence type="predicted"/>
<organism evidence="1 2">
    <name type="scientific">Paenibacillus cucumis</name>
    <name type="common">ex Kampfer et al. 2016</name>
    <dbReference type="NCBI Taxonomy" id="1776858"/>
    <lineage>
        <taxon>Bacteria</taxon>
        <taxon>Bacillati</taxon>
        <taxon>Bacillota</taxon>
        <taxon>Bacilli</taxon>
        <taxon>Bacillales</taxon>
        <taxon>Paenibacillaceae</taxon>
        <taxon>Paenibacillus</taxon>
    </lineage>
</organism>
<accession>A0ABS7KDY6</accession>
<name>A0ABS7KDY6_9BACL</name>